<keyword evidence="4" id="KW-0479">Metal-binding</keyword>
<dbReference type="GO" id="GO:0046938">
    <property type="term" value="P:phytochelatin biosynthetic process"/>
    <property type="evidence" value="ECO:0007669"/>
    <property type="project" value="InterPro"/>
</dbReference>
<dbReference type="EC" id="2.3.2.15" evidence="1"/>
<dbReference type="PANTHER" id="PTHR33447">
    <property type="entry name" value="GLUTATHIONE GAMMA-GLUTAMYLCYSTEINYLTRANSFERASE"/>
    <property type="match status" value="1"/>
</dbReference>
<evidence type="ECO:0000259" key="6">
    <source>
        <dbReference type="PROSITE" id="PS51443"/>
    </source>
</evidence>
<keyword evidence="8" id="KW-1185">Reference proteome</keyword>
<dbReference type="PROSITE" id="PS51443">
    <property type="entry name" value="PCS"/>
    <property type="match status" value="1"/>
</dbReference>
<reference evidence="7" key="1">
    <citation type="journal article" date="2020" name="Fungal Divers.">
        <title>Resolving the Mortierellaceae phylogeny through synthesis of multi-gene phylogenetics and phylogenomics.</title>
        <authorList>
            <person name="Vandepol N."/>
            <person name="Liber J."/>
            <person name="Desiro A."/>
            <person name="Na H."/>
            <person name="Kennedy M."/>
            <person name="Barry K."/>
            <person name="Grigoriev I.V."/>
            <person name="Miller A.N."/>
            <person name="O'Donnell K."/>
            <person name="Stajich J.E."/>
            <person name="Bonito G."/>
        </authorList>
    </citation>
    <scope>NUCLEOTIDE SEQUENCE</scope>
    <source>
        <strain evidence="7">BC1065</strain>
    </source>
</reference>
<dbReference type="AlphaFoldDB" id="A0A9P6UD61"/>
<dbReference type="SUPFAM" id="SSF54001">
    <property type="entry name" value="Cysteine proteinases"/>
    <property type="match status" value="1"/>
</dbReference>
<gene>
    <name evidence="7" type="ORF">DFQ27_008354</name>
</gene>
<name>A0A9P6UD61_9FUNG</name>
<feature type="region of interest" description="Disordered" evidence="5">
    <location>
        <begin position="22"/>
        <end position="83"/>
    </location>
</feature>
<dbReference type="InterPro" id="IPR040409">
    <property type="entry name" value="PCS-like"/>
</dbReference>
<evidence type="ECO:0000256" key="3">
    <source>
        <dbReference type="ARBA" id="ARBA00022679"/>
    </source>
</evidence>
<keyword evidence="2" id="KW-0104">Cadmium</keyword>
<dbReference type="OrthoDB" id="448954at2759"/>
<comment type="caution">
    <text evidence="7">The sequence shown here is derived from an EMBL/GenBank/DDBJ whole genome shotgun (WGS) entry which is preliminary data.</text>
</comment>
<dbReference type="Proteomes" id="UP000807716">
    <property type="component" value="Unassembled WGS sequence"/>
</dbReference>
<feature type="compositionally biased region" description="Low complexity" evidence="5">
    <location>
        <begin position="22"/>
        <end position="37"/>
    </location>
</feature>
<dbReference type="GO" id="GO:0010038">
    <property type="term" value="P:response to metal ion"/>
    <property type="evidence" value="ECO:0007669"/>
    <property type="project" value="InterPro"/>
</dbReference>
<dbReference type="Pfam" id="PF05023">
    <property type="entry name" value="Phytochelatin"/>
    <property type="match status" value="1"/>
</dbReference>
<feature type="compositionally biased region" description="Polar residues" evidence="5">
    <location>
        <begin position="52"/>
        <end position="63"/>
    </location>
</feature>
<dbReference type="InterPro" id="IPR038765">
    <property type="entry name" value="Papain-like_cys_pep_sf"/>
</dbReference>
<proteinExistence type="predicted"/>
<dbReference type="GO" id="GO:0016756">
    <property type="term" value="F:glutathione gamma-glutamylcysteinyltransferase activity"/>
    <property type="evidence" value="ECO:0007669"/>
    <property type="project" value="UniProtKB-EC"/>
</dbReference>
<sequence>MASNRLLLTSLAKSKASMVRSLSPAPCPLSSSSTSSSFVQHPHTLSFGPQGRNRSASYFTTSARHQKPAATLPARSPVASSPTNAAAATASTASSSASSSNAAAVAAATAAARVSKNVRGAASLPFVYDPSGLSSQAIKKPSCQENNLKNTFYRRKLPDHLISFTSPKGKELFREMLIAGYGEGYFSLVGNFTTQSEPAFCGPASLAMVLNSLEIDPQRRWKGAWRWYSDELLECCAPRDQVKTKGITFSQFACLSKCHCDVQVRRAEQVSLDMFKKDLEMVCSRDDIHMVVSFSRKSLGQTGDGHFSPIGGYVPEKGMVLVLDTARYKYPSYFVKVEDLWKSLFPIDAETGNARGYFLLSANPNQPPISLCKLPKSATPSVTTTTTATTATTAATAASYIPSSAASTTPASASASAPTAQQVIAAAVQGEQPIRHLCSSIPPPTIAAPSALKTNNGMYTDDASANVQQTPESQGKMSWTTLAQTFCKEMPNRIQQANPQTLHDMIAVVLQGVPREYAFYVSQQQAYRLKDTSALVASVQGTELYSLVADAFPAPPTNDQEQQKQHEGALVFGTLFLMSAPSTLFLTLPTMVNRQFERLRKAGGKEEENTVNRVLKSEVDEMRAGIVDLVNSFCTCSSKAAPKI</sequence>
<accession>A0A9P6UD61</accession>
<dbReference type="InterPro" id="IPR007719">
    <property type="entry name" value="PCS_N"/>
</dbReference>
<evidence type="ECO:0000256" key="1">
    <source>
        <dbReference type="ARBA" id="ARBA00012468"/>
    </source>
</evidence>
<evidence type="ECO:0000313" key="7">
    <source>
        <dbReference type="EMBL" id="KAG0270339.1"/>
    </source>
</evidence>
<dbReference type="EMBL" id="JAAAJB010000007">
    <property type="protein sequence ID" value="KAG0270339.1"/>
    <property type="molecule type" value="Genomic_DNA"/>
</dbReference>
<protein>
    <recommendedName>
        <fullName evidence="1">glutathione gamma-glutamylcysteinyltransferase</fullName>
        <ecNumber evidence="1">2.3.2.15</ecNumber>
    </recommendedName>
</protein>
<evidence type="ECO:0000313" key="8">
    <source>
        <dbReference type="Proteomes" id="UP000807716"/>
    </source>
</evidence>
<dbReference type="InterPro" id="IPR038156">
    <property type="entry name" value="PCS_N_sf"/>
</dbReference>
<feature type="domain" description="Peptidase C83" evidence="6">
    <location>
        <begin position="147"/>
        <end position="365"/>
    </location>
</feature>
<organism evidence="7 8">
    <name type="scientific">Actinomortierella ambigua</name>
    <dbReference type="NCBI Taxonomy" id="1343610"/>
    <lineage>
        <taxon>Eukaryota</taxon>
        <taxon>Fungi</taxon>
        <taxon>Fungi incertae sedis</taxon>
        <taxon>Mucoromycota</taxon>
        <taxon>Mortierellomycotina</taxon>
        <taxon>Mortierellomycetes</taxon>
        <taxon>Mortierellales</taxon>
        <taxon>Mortierellaceae</taxon>
        <taxon>Actinomortierella</taxon>
    </lineage>
</organism>
<evidence type="ECO:0000256" key="2">
    <source>
        <dbReference type="ARBA" id="ARBA00022539"/>
    </source>
</evidence>
<keyword evidence="3" id="KW-0808">Transferase</keyword>
<dbReference type="Gene3D" id="3.90.70.30">
    <property type="entry name" value="Phytochelatin synthase, N-terminal domain"/>
    <property type="match status" value="1"/>
</dbReference>
<dbReference type="GO" id="GO:0046872">
    <property type="term" value="F:metal ion binding"/>
    <property type="evidence" value="ECO:0007669"/>
    <property type="project" value="UniProtKB-KW"/>
</dbReference>
<dbReference type="FunFam" id="3.90.70.30:FF:000001">
    <property type="entry name" value="Glutathione gamma-glutamylcysteinyltransferase 1"/>
    <property type="match status" value="1"/>
</dbReference>
<evidence type="ECO:0000256" key="5">
    <source>
        <dbReference type="SAM" id="MobiDB-lite"/>
    </source>
</evidence>
<evidence type="ECO:0000256" key="4">
    <source>
        <dbReference type="ARBA" id="ARBA00022723"/>
    </source>
</evidence>